<dbReference type="EMBL" id="ON529855">
    <property type="protein sequence ID" value="USN14973.1"/>
    <property type="molecule type" value="Genomic_DNA"/>
</dbReference>
<reference evidence="1 2" key="1">
    <citation type="submission" date="2022-05" db="EMBL/GenBank/DDBJ databases">
        <authorList>
            <person name="Friedrich I."/>
            <person name="Poehlein A."/>
            <person name="Schneider D."/>
            <person name="Hertel R."/>
            <person name="Daniel R."/>
        </authorList>
    </citation>
    <scope>NUCLEOTIDE SEQUENCE [LARGE SCALE GENOMIC DNA]</scope>
</reference>
<dbReference type="InterPro" id="IPR003615">
    <property type="entry name" value="HNH_nuc"/>
</dbReference>
<protein>
    <recommendedName>
        <fullName evidence="3">HNH endonuclease</fullName>
    </recommendedName>
</protein>
<dbReference type="Proteomes" id="UP001057221">
    <property type="component" value="Segment"/>
</dbReference>
<name>A0A9E7MQV7_9CAUD</name>
<sequence length="91" mass="10811">MRQHVFFRDQGECAECGTVWKYMSDAWEADHVIPLFMAFGDWSFWEPENVQILCKDPCHKAKSKNDMARYGFVIDRKNRKPVKTLKQRLAE</sequence>
<keyword evidence="2" id="KW-1185">Reference proteome</keyword>
<gene>
    <name evidence="1" type="ORF">DOMOVOI_05230</name>
</gene>
<organism evidence="1 2">
    <name type="scientific">Brevundimonas phage vB_BpoS-Domovoi</name>
    <dbReference type="NCBI Taxonomy" id="2948598"/>
    <lineage>
        <taxon>Viruses</taxon>
        <taxon>Duplodnaviria</taxon>
        <taxon>Heunggongvirae</taxon>
        <taxon>Uroviricota</taxon>
        <taxon>Caudoviricetes</taxon>
        <taxon>Jeanschmidtviridae</taxon>
        <taxon>Marchewkavirus</taxon>
        <taxon>Marchewkavirus domovoi</taxon>
    </lineage>
</organism>
<dbReference type="Gene3D" id="1.10.30.50">
    <property type="match status" value="1"/>
</dbReference>
<accession>A0A9E7MQV7</accession>
<dbReference type="CDD" id="cd00085">
    <property type="entry name" value="HNHc"/>
    <property type="match status" value="1"/>
</dbReference>
<evidence type="ECO:0000313" key="2">
    <source>
        <dbReference type="Proteomes" id="UP001057221"/>
    </source>
</evidence>
<evidence type="ECO:0008006" key="3">
    <source>
        <dbReference type="Google" id="ProtNLM"/>
    </source>
</evidence>
<proteinExistence type="predicted"/>
<evidence type="ECO:0000313" key="1">
    <source>
        <dbReference type="EMBL" id="USN14973.1"/>
    </source>
</evidence>